<dbReference type="Gene3D" id="2.30.110.10">
    <property type="entry name" value="Electron Transport, Fmn-binding Protein, Chain A"/>
    <property type="match status" value="1"/>
</dbReference>
<sequence>MDGVISTVEALESQVGARAEAVDLKVIDHLDAHAQRWLAVSPLVFAGFSDTQQIEVTVAGGSPGFASASGAGLLRIPRAALDEPLYAKVGRGAGLLFLIPGLGETLRVNGAVEAVTGDDVVIAVHECYAHCAKALLRSAFWSADEPAAQTGIDNLPRLLAVCRFMALATADAELRTDLSPKGDPAGLLMQGDSTQLCFADRPGNRRTDSMRNMLVRPQAAIMLLVPGSAQVAVVKGRSHMTADTALRQRFEVQGKVPKVVTVLESPHVILRESAALLRARPWMTASAPEDIDPAAVFAAHVKLNKTRGLSAAIARGMVSIPGLMRKGLEQDYKRNMY</sequence>
<feature type="domain" description="Pyridoxamine 5'-phosphate oxidase N-terminal" evidence="1">
    <location>
        <begin position="158"/>
        <end position="250"/>
    </location>
</feature>
<reference evidence="2 3" key="1">
    <citation type="submission" date="2017-05" db="EMBL/GenBank/DDBJ databases">
        <title>Complete and WGS of Bordetella genogroups.</title>
        <authorList>
            <person name="Spilker T."/>
            <person name="LiPuma J."/>
        </authorList>
    </citation>
    <scope>NUCLEOTIDE SEQUENCE [LARGE SCALE GENOMIC DNA]</scope>
    <source>
        <strain evidence="2 3">AU9919</strain>
    </source>
</reference>
<dbReference type="PANTHER" id="PTHR42815">
    <property type="entry name" value="FAD-BINDING, PUTATIVE (AFU_ORTHOLOGUE AFUA_6G07600)-RELATED"/>
    <property type="match status" value="1"/>
</dbReference>
<dbReference type="Proteomes" id="UP000216885">
    <property type="component" value="Unassembled WGS sequence"/>
</dbReference>
<evidence type="ECO:0000259" key="1">
    <source>
        <dbReference type="Pfam" id="PF01243"/>
    </source>
</evidence>
<dbReference type="InterPro" id="IPR011576">
    <property type="entry name" value="Pyridox_Oxase_N"/>
</dbReference>
<dbReference type="RefSeq" id="WP_094837057.1">
    <property type="nucleotide sequence ID" value="NZ_NEVQ01000001.1"/>
</dbReference>
<dbReference type="InterPro" id="IPR012349">
    <property type="entry name" value="Split_barrel_FMN-bd"/>
</dbReference>
<dbReference type="Pfam" id="PF01243">
    <property type="entry name" value="PNPOx_N"/>
    <property type="match status" value="1"/>
</dbReference>
<organism evidence="2 3">
    <name type="scientific">Bordetella genomosp. 4</name>
    <dbReference type="NCBI Taxonomy" id="463044"/>
    <lineage>
        <taxon>Bacteria</taxon>
        <taxon>Pseudomonadati</taxon>
        <taxon>Pseudomonadota</taxon>
        <taxon>Betaproteobacteria</taxon>
        <taxon>Burkholderiales</taxon>
        <taxon>Alcaligenaceae</taxon>
        <taxon>Bordetella</taxon>
    </lineage>
</organism>
<evidence type="ECO:0000313" key="2">
    <source>
        <dbReference type="EMBL" id="OZI67859.1"/>
    </source>
</evidence>
<evidence type="ECO:0000313" key="3">
    <source>
        <dbReference type="Proteomes" id="UP000216885"/>
    </source>
</evidence>
<comment type="caution">
    <text evidence="2">The sequence shown here is derived from an EMBL/GenBank/DDBJ whole genome shotgun (WGS) entry which is preliminary data.</text>
</comment>
<accession>A0A261V165</accession>
<keyword evidence="3" id="KW-1185">Reference proteome</keyword>
<dbReference type="EMBL" id="NEVQ01000001">
    <property type="protein sequence ID" value="OZI67859.1"/>
    <property type="molecule type" value="Genomic_DNA"/>
</dbReference>
<protein>
    <submittedName>
        <fullName evidence="2">Pyridoxamine 5-phosphate oxidase</fullName>
    </submittedName>
</protein>
<dbReference type="AlphaFoldDB" id="A0A261V165"/>
<gene>
    <name evidence="2" type="ORF">CAL20_02155</name>
</gene>
<name>A0A261V165_9BORD</name>
<dbReference type="PANTHER" id="PTHR42815:SF2">
    <property type="entry name" value="FAD-BINDING, PUTATIVE (AFU_ORTHOLOGUE AFUA_6G07600)-RELATED"/>
    <property type="match status" value="1"/>
</dbReference>
<proteinExistence type="predicted"/>
<dbReference type="SUPFAM" id="SSF50475">
    <property type="entry name" value="FMN-binding split barrel"/>
    <property type="match status" value="1"/>
</dbReference>